<reference evidence="4 5" key="1">
    <citation type="journal article" date="2004" name="Science">
        <title>The genome of the diatom Thalassiosira pseudonana: ecology, evolution, and metabolism.</title>
        <authorList>
            <person name="Armbrust E.V."/>
            <person name="Berges J.A."/>
            <person name="Bowler C."/>
            <person name="Green B.R."/>
            <person name="Martinez D."/>
            <person name="Putnam N.H."/>
            <person name="Zhou S."/>
            <person name="Allen A.E."/>
            <person name="Apt K.E."/>
            <person name="Bechner M."/>
            <person name="Brzezinski M.A."/>
            <person name="Chaal B.K."/>
            <person name="Chiovitti A."/>
            <person name="Davis A.K."/>
            <person name="Demarest M.S."/>
            <person name="Detter J.C."/>
            <person name="Glavina T."/>
            <person name="Goodstein D."/>
            <person name="Hadi M.Z."/>
            <person name="Hellsten U."/>
            <person name="Hildebrand M."/>
            <person name="Jenkins B.D."/>
            <person name="Jurka J."/>
            <person name="Kapitonov V.V."/>
            <person name="Kroger N."/>
            <person name="Lau W.W."/>
            <person name="Lane T.W."/>
            <person name="Larimer F.W."/>
            <person name="Lippmeier J.C."/>
            <person name="Lucas S."/>
            <person name="Medina M."/>
            <person name="Montsant A."/>
            <person name="Obornik M."/>
            <person name="Parker M.S."/>
            <person name="Palenik B."/>
            <person name="Pazour G.J."/>
            <person name="Richardson P.M."/>
            <person name="Rynearson T.A."/>
            <person name="Saito M.A."/>
            <person name="Schwartz D.C."/>
            <person name="Thamatrakoln K."/>
            <person name="Valentin K."/>
            <person name="Vardi A."/>
            <person name="Wilkerson F.P."/>
            <person name="Rokhsar D.S."/>
        </authorList>
    </citation>
    <scope>NUCLEOTIDE SEQUENCE [LARGE SCALE GENOMIC DNA]</scope>
    <source>
        <strain evidence="4 5">CCMP1335</strain>
    </source>
</reference>
<proteinExistence type="predicted"/>
<dbReference type="InterPro" id="IPR001623">
    <property type="entry name" value="DnaJ_domain"/>
</dbReference>
<dbReference type="SUPFAM" id="SSF46565">
    <property type="entry name" value="Chaperone J-domain"/>
    <property type="match status" value="1"/>
</dbReference>
<dbReference type="GeneID" id="7448668"/>
<dbReference type="EMBL" id="CM000639">
    <property type="protein sequence ID" value="EED95147.1"/>
    <property type="molecule type" value="Genomic_DNA"/>
</dbReference>
<keyword evidence="1" id="KW-0143">Chaperone</keyword>
<reference evidence="4 5" key="2">
    <citation type="journal article" date="2008" name="Nature">
        <title>The Phaeodactylum genome reveals the evolutionary history of diatom genomes.</title>
        <authorList>
            <person name="Bowler C."/>
            <person name="Allen A.E."/>
            <person name="Badger J.H."/>
            <person name="Grimwood J."/>
            <person name="Jabbari K."/>
            <person name="Kuo A."/>
            <person name="Maheswari U."/>
            <person name="Martens C."/>
            <person name="Maumus F."/>
            <person name="Otillar R.P."/>
            <person name="Rayko E."/>
            <person name="Salamov A."/>
            <person name="Vandepoele K."/>
            <person name="Beszteri B."/>
            <person name="Gruber A."/>
            <person name="Heijde M."/>
            <person name="Katinka M."/>
            <person name="Mock T."/>
            <person name="Valentin K."/>
            <person name="Verret F."/>
            <person name="Berges J.A."/>
            <person name="Brownlee C."/>
            <person name="Cadoret J.P."/>
            <person name="Chiovitti A."/>
            <person name="Choi C.J."/>
            <person name="Coesel S."/>
            <person name="De Martino A."/>
            <person name="Detter J.C."/>
            <person name="Durkin C."/>
            <person name="Falciatore A."/>
            <person name="Fournet J."/>
            <person name="Haruta M."/>
            <person name="Huysman M.J."/>
            <person name="Jenkins B.D."/>
            <person name="Jiroutova K."/>
            <person name="Jorgensen R.E."/>
            <person name="Joubert Y."/>
            <person name="Kaplan A."/>
            <person name="Kroger N."/>
            <person name="Kroth P.G."/>
            <person name="La Roche J."/>
            <person name="Lindquist E."/>
            <person name="Lommer M."/>
            <person name="Martin-Jezequel V."/>
            <person name="Lopez P.J."/>
            <person name="Lucas S."/>
            <person name="Mangogna M."/>
            <person name="McGinnis K."/>
            <person name="Medlin L.K."/>
            <person name="Montsant A."/>
            <person name="Oudot-Le Secq M.P."/>
            <person name="Napoli C."/>
            <person name="Obornik M."/>
            <person name="Parker M.S."/>
            <person name="Petit J.L."/>
            <person name="Porcel B.M."/>
            <person name="Poulsen N."/>
            <person name="Robison M."/>
            <person name="Rychlewski L."/>
            <person name="Rynearson T.A."/>
            <person name="Schmutz J."/>
            <person name="Shapiro H."/>
            <person name="Siaut M."/>
            <person name="Stanley M."/>
            <person name="Sussman M.R."/>
            <person name="Taylor A.R."/>
            <person name="Vardi A."/>
            <person name="von Dassow P."/>
            <person name="Vyverman W."/>
            <person name="Willis A."/>
            <person name="Wyrwicz L.S."/>
            <person name="Rokhsar D.S."/>
            <person name="Weissenbach J."/>
            <person name="Armbrust E.V."/>
            <person name="Green B.R."/>
            <person name="Van de Peer Y."/>
            <person name="Grigoriev I.V."/>
        </authorList>
    </citation>
    <scope>NUCLEOTIDE SEQUENCE [LARGE SCALE GENOMIC DNA]</scope>
    <source>
        <strain evidence="4 5">CCMP1335</strain>
    </source>
</reference>
<feature type="compositionally biased region" description="Polar residues" evidence="2">
    <location>
        <begin position="375"/>
        <end position="405"/>
    </location>
</feature>
<protein>
    <recommendedName>
        <fullName evidence="3">J domain-containing protein</fullName>
    </recommendedName>
</protein>
<dbReference type="InterPro" id="IPR036869">
    <property type="entry name" value="J_dom_sf"/>
</dbReference>
<feature type="compositionally biased region" description="Low complexity" evidence="2">
    <location>
        <begin position="250"/>
        <end position="260"/>
    </location>
</feature>
<dbReference type="KEGG" id="tps:THAPSDRAFT_2235"/>
<dbReference type="SMART" id="SM00271">
    <property type="entry name" value="DnaJ"/>
    <property type="match status" value="1"/>
</dbReference>
<dbReference type="PaxDb" id="35128-Thaps2235"/>
<feature type="compositionally biased region" description="Basic and acidic residues" evidence="2">
    <location>
        <begin position="444"/>
        <end position="458"/>
    </location>
</feature>
<dbReference type="PANTHER" id="PTHR44360">
    <property type="entry name" value="DNAJ HOMOLOG SUBFAMILY B MEMBER 9"/>
    <property type="match status" value="1"/>
</dbReference>
<gene>
    <name evidence="4" type="ORF">THAPSDRAFT_2235</name>
</gene>
<organism evidence="4 5">
    <name type="scientific">Thalassiosira pseudonana</name>
    <name type="common">Marine diatom</name>
    <name type="synonym">Cyclotella nana</name>
    <dbReference type="NCBI Taxonomy" id="35128"/>
    <lineage>
        <taxon>Eukaryota</taxon>
        <taxon>Sar</taxon>
        <taxon>Stramenopiles</taxon>
        <taxon>Ochrophyta</taxon>
        <taxon>Bacillariophyta</taxon>
        <taxon>Coscinodiscophyceae</taxon>
        <taxon>Thalassiosirophycidae</taxon>
        <taxon>Thalassiosirales</taxon>
        <taxon>Thalassiosiraceae</taxon>
        <taxon>Thalassiosira</taxon>
    </lineage>
</organism>
<dbReference type="eggNOG" id="KOG0718">
    <property type="taxonomic scope" value="Eukaryota"/>
</dbReference>
<keyword evidence="5" id="KW-1185">Reference proteome</keyword>
<dbReference type="InParanoid" id="B8BTS2"/>
<evidence type="ECO:0000256" key="1">
    <source>
        <dbReference type="ARBA" id="ARBA00023186"/>
    </source>
</evidence>
<feature type="region of interest" description="Disordered" evidence="2">
    <location>
        <begin position="229"/>
        <end position="260"/>
    </location>
</feature>
<dbReference type="Proteomes" id="UP000001449">
    <property type="component" value="Chromosome 2"/>
</dbReference>
<dbReference type="PROSITE" id="PS50076">
    <property type="entry name" value="DNAJ_2"/>
    <property type="match status" value="1"/>
</dbReference>
<evidence type="ECO:0000313" key="4">
    <source>
        <dbReference type="EMBL" id="EED95147.1"/>
    </source>
</evidence>
<feature type="domain" description="J" evidence="3">
    <location>
        <begin position="471"/>
        <end position="545"/>
    </location>
</feature>
<dbReference type="Gene3D" id="1.10.287.110">
    <property type="entry name" value="DnaJ domain"/>
    <property type="match status" value="1"/>
</dbReference>
<feature type="region of interest" description="Disordered" evidence="2">
    <location>
        <begin position="440"/>
        <end position="488"/>
    </location>
</feature>
<evidence type="ECO:0000313" key="5">
    <source>
        <dbReference type="Proteomes" id="UP000001449"/>
    </source>
</evidence>
<evidence type="ECO:0000259" key="3">
    <source>
        <dbReference type="PROSITE" id="PS50076"/>
    </source>
</evidence>
<dbReference type="RefSeq" id="XP_002287704.1">
    <property type="nucleotide sequence ID" value="XM_002287668.1"/>
</dbReference>
<dbReference type="PANTHER" id="PTHR44360:SF1">
    <property type="entry name" value="DNAJ HOMOLOG SUBFAMILY B MEMBER 9"/>
    <property type="match status" value="1"/>
</dbReference>
<evidence type="ECO:0000256" key="2">
    <source>
        <dbReference type="SAM" id="MobiDB-lite"/>
    </source>
</evidence>
<dbReference type="AlphaFoldDB" id="B8BTS2"/>
<dbReference type="InterPro" id="IPR051948">
    <property type="entry name" value="Hsp70_co-chaperone_J-domain"/>
</dbReference>
<sequence>MHRRRRTSPSTRCAAAAISSTSSPLIYLTTLMLPLLTPPSTTSVLVSAYAPNQNSLIPNGSSGNNLNPKDRYFAEMGRLIRDPQLQRRPSIGMGAVFAPSRPSSTGGGMDTDSDVIMLDNDNGVAYDYEGYEGGGEEGYASVRQTLQASYDAPSATTTVHHEHRRRLFEAPPPLVESPIELSSAPESEYDLFEALNRHIEALDEQIETSSSIRNVWEQQEEAEFYEWDFESHEEQQQHEYQQSGVGGGEQQYQQSVYEQQHQQQQYQHSVGYQQQMYQEEGFGMFQSYNQMETQSSSATTKFEETTQTLAAFVPPRATPWGQQNGFTWPQPSTMYQAHQSATSYSSASQSATPYEESPQATASIFEQPETAASYEETSQQRTTTATFVQPEAPQTSFGQPVSSTRYEAPKATSALFAQPQPATSFAAPQKAKSFGQDLTSTRYEAPKPEQPKAKDAIQKRKGPPPLPESDDPYELLGLDHENPPDDDSDEIRRAYVKMAKIYHPDAIDAKTPEEKEVASMNFARINNAYRMLKDEKTKLQSDYFATTMGELRGTKRYMRRYHYRIIDSRNGS</sequence>
<feature type="region of interest" description="Disordered" evidence="2">
    <location>
        <begin position="370"/>
        <end position="406"/>
    </location>
</feature>
<accession>B8BTS2</accession>
<name>B8BTS2_THAPS</name>
<dbReference type="CDD" id="cd06257">
    <property type="entry name" value="DnaJ"/>
    <property type="match status" value="1"/>
</dbReference>
<dbReference type="Pfam" id="PF00226">
    <property type="entry name" value="DnaJ"/>
    <property type="match status" value="1"/>
</dbReference>
<dbReference type="HOGENOM" id="CLU_476961_0_0_1"/>
<dbReference type="STRING" id="35128.B8BTS2"/>